<keyword evidence="4" id="KW-1185">Reference proteome</keyword>
<dbReference type="OrthoDB" id="5420724at2759"/>
<gene>
    <name evidence="3" type="ORF">T310_4852</name>
</gene>
<reference evidence="3 4" key="1">
    <citation type="submission" date="2015-04" db="EMBL/GenBank/DDBJ databases">
        <authorList>
            <person name="Heijne W.H."/>
            <person name="Fedorova N.D."/>
            <person name="Nierman W.C."/>
            <person name="Vollebregt A.W."/>
            <person name="Zhao Z."/>
            <person name="Wu L."/>
            <person name="Kumar M."/>
            <person name="Stam H."/>
            <person name="van den Berg M.A."/>
            <person name="Pel H.J."/>
        </authorList>
    </citation>
    <scope>NUCLEOTIDE SEQUENCE [LARGE SCALE GENOMIC DNA]</scope>
    <source>
        <strain evidence="3 4">CBS 393.64</strain>
    </source>
</reference>
<dbReference type="EMBL" id="LASV01000201">
    <property type="protein sequence ID" value="KKA21139.1"/>
    <property type="molecule type" value="Genomic_DNA"/>
</dbReference>
<sequence length="461" mass="49588">MSPNSDSRDSSPLTHQPVEPVDLVGGYYDHHRGGGSRMSNPVQSDSTQAPAPIARSSSGSSSGSSLKSPRTTRFAEATTVISPIGPSESGQSPFADPPAMAQSQHHVSDVGFGYVADNDASRHVSHPPLSPASPLKSALKSPLTGRTLNPLSPTFREELNLEKQEKKTERENARDLVGLEDCTLPQAGSPSADGSPRKSKPESDWPSCVMWVVGAALFQNAKASGNGQDLWGWSCNQNTREQLFQNDVNYSLICRLQDWSLVCAIIEVVIEVIVILIYAVVFYRFYSKQRLRKTMDLRDKARSDLYLAQLRVQSAPNTPGFMPHTPKSPYMTTVMPTQDAYSAAENGENYSVQYATPKSPEKAAQKPFQLQPPPIRVHHATPKPAQEGFAPTSGAPTSEAAAAADAPGPSERPSEQVNPHVGAAPGEKTYEPVPIPSAYTSPVTSPSFPPPAAQAHHSSMS</sequence>
<feature type="compositionally biased region" description="Polar residues" evidence="1">
    <location>
        <begin position="1"/>
        <end position="14"/>
    </location>
</feature>
<name>A0A0F4YSD3_RASE3</name>
<dbReference type="PANTHER" id="PTHR42069:SF1">
    <property type="entry name" value="MARVEL DOMAIN-CONTAINING PROTEIN"/>
    <property type="match status" value="1"/>
</dbReference>
<organism evidence="3 4">
    <name type="scientific">Rasamsonia emersonii (strain ATCC 16479 / CBS 393.64 / IMI 116815)</name>
    <dbReference type="NCBI Taxonomy" id="1408163"/>
    <lineage>
        <taxon>Eukaryota</taxon>
        <taxon>Fungi</taxon>
        <taxon>Dikarya</taxon>
        <taxon>Ascomycota</taxon>
        <taxon>Pezizomycotina</taxon>
        <taxon>Eurotiomycetes</taxon>
        <taxon>Eurotiomycetidae</taxon>
        <taxon>Eurotiales</taxon>
        <taxon>Trichocomaceae</taxon>
        <taxon>Rasamsonia</taxon>
    </lineage>
</organism>
<feature type="transmembrane region" description="Helical" evidence="2">
    <location>
        <begin position="259"/>
        <end position="286"/>
    </location>
</feature>
<keyword evidence="2" id="KW-0472">Membrane</keyword>
<evidence type="ECO:0000256" key="1">
    <source>
        <dbReference type="SAM" id="MobiDB-lite"/>
    </source>
</evidence>
<evidence type="ECO:0000256" key="2">
    <source>
        <dbReference type="SAM" id="Phobius"/>
    </source>
</evidence>
<dbReference type="RefSeq" id="XP_013327751.1">
    <property type="nucleotide sequence ID" value="XM_013472297.1"/>
</dbReference>
<dbReference type="GeneID" id="25317199"/>
<feature type="compositionally biased region" description="Low complexity" evidence="1">
    <location>
        <begin position="390"/>
        <end position="411"/>
    </location>
</feature>
<protein>
    <submittedName>
        <fullName evidence="3">Uncharacterized protein</fullName>
    </submittedName>
</protein>
<accession>A0A0F4YSD3</accession>
<proteinExistence type="predicted"/>
<keyword evidence="2" id="KW-1133">Transmembrane helix</keyword>
<feature type="compositionally biased region" description="Polar residues" evidence="1">
    <location>
        <begin position="37"/>
        <end position="49"/>
    </location>
</feature>
<feature type="compositionally biased region" description="Basic and acidic residues" evidence="1">
    <location>
        <begin position="155"/>
        <end position="174"/>
    </location>
</feature>
<comment type="caution">
    <text evidence="3">The sequence shown here is derived from an EMBL/GenBank/DDBJ whole genome shotgun (WGS) entry which is preliminary data.</text>
</comment>
<keyword evidence="2" id="KW-0812">Transmembrane</keyword>
<dbReference type="AlphaFoldDB" id="A0A0F4YSD3"/>
<evidence type="ECO:0000313" key="4">
    <source>
        <dbReference type="Proteomes" id="UP000053958"/>
    </source>
</evidence>
<dbReference type="PANTHER" id="PTHR42069">
    <property type="entry name" value="HYPHAL ANASTAMOSIS-8 PROTEIN"/>
    <property type="match status" value="1"/>
</dbReference>
<feature type="compositionally biased region" description="Low complexity" evidence="1">
    <location>
        <begin position="56"/>
        <end position="65"/>
    </location>
</feature>
<feature type="region of interest" description="Disordered" evidence="1">
    <location>
        <begin position="1"/>
        <end position="204"/>
    </location>
</feature>
<dbReference type="Proteomes" id="UP000053958">
    <property type="component" value="Unassembled WGS sequence"/>
</dbReference>
<dbReference type="STRING" id="1408163.A0A0F4YSD3"/>
<evidence type="ECO:0000313" key="3">
    <source>
        <dbReference type="EMBL" id="KKA21139.1"/>
    </source>
</evidence>
<feature type="region of interest" description="Disordered" evidence="1">
    <location>
        <begin position="372"/>
        <end position="461"/>
    </location>
</feature>
<feature type="compositionally biased region" description="Low complexity" evidence="1">
    <location>
        <begin position="132"/>
        <end position="143"/>
    </location>
</feature>